<dbReference type="PANTHER" id="PTHR10458:SF22">
    <property type="entry name" value="PEPTIDE DEFORMYLASE"/>
    <property type="match status" value="1"/>
</dbReference>
<dbReference type="PANTHER" id="PTHR10458">
    <property type="entry name" value="PEPTIDE DEFORMYLASE"/>
    <property type="match status" value="1"/>
</dbReference>
<protein>
    <submittedName>
        <fullName evidence="2">Def N-formylmethionyl-tRNA deformylase</fullName>
    </submittedName>
</protein>
<evidence type="ECO:0000256" key="1">
    <source>
        <dbReference type="ARBA" id="ARBA00010759"/>
    </source>
</evidence>
<dbReference type="CDD" id="cd00487">
    <property type="entry name" value="Pep_deformylase"/>
    <property type="match status" value="1"/>
</dbReference>
<dbReference type="InterPro" id="IPR023635">
    <property type="entry name" value="Peptide_deformylase"/>
</dbReference>
<accession>A0A6J5NVT2</accession>
<reference evidence="2" key="1">
    <citation type="submission" date="2020-04" db="EMBL/GenBank/DDBJ databases">
        <authorList>
            <person name="Chiriac C."/>
            <person name="Salcher M."/>
            <person name="Ghai R."/>
            <person name="Kavagutti S V."/>
        </authorList>
    </citation>
    <scope>NUCLEOTIDE SEQUENCE</scope>
</reference>
<dbReference type="HAMAP" id="MF_00163">
    <property type="entry name" value="Pep_deformylase"/>
    <property type="match status" value="1"/>
</dbReference>
<dbReference type="InterPro" id="IPR036821">
    <property type="entry name" value="Peptide_deformylase_sf"/>
</dbReference>
<evidence type="ECO:0000313" key="2">
    <source>
        <dbReference type="EMBL" id="CAB4162892.1"/>
    </source>
</evidence>
<sequence>MELVPHTSEILTKLCESFDFTNPPFDPIEFSKDLVKTMYDHNGIGLAANQVGIPYRIFAMRAAPENFVCFNPRIVQPSEAEIVLEEGCLTFKGLQVKVKRPQHVRVRFQTPNGETLTKQFTGISARIFQHELDHLDGIVFYNRANRYHREHALKKWKK</sequence>
<dbReference type="GO" id="GO:0042586">
    <property type="term" value="F:peptide deformylase activity"/>
    <property type="evidence" value="ECO:0007669"/>
    <property type="project" value="InterPro"/>
</dbReference>
<proteinExistence type="inferred from homology"/>
<dbReference type="PIRSF" id="PIRSF004749">
    <property type="entry name" value="Pep_def"/>
    <property type="match status" value="1"/>
</dbReference>
<dbReference type="EMBL" id="LR796734">
    <property type="protein sequence ID" value="CAB4162892.1"/>
    <property type="molecule type" value="Genomic_DNA"/>
</dbReference>
<dbReference type="NCBIfam" id="TIGR00079">
    <property type="entry name" value="pept_deformyl"/>
    <property type="match status" value="1"/>
</dbReference>
<comment type="similarity">
    <text evidence="1">Belongs to the polypeptide deformylase family.</text>
</comment>
<organism evidence="2">
    <name type="scientific">uncultured Caudovirales phage</name>
    <dbReference type="NCBI Taxonomy" id="2100421"/>
    <lineage>
        <taxon>Viruses</taxon>
        <taxon>Duplodnaviria</taxon>
        <taxon>Heunggongvirae</taxon>
        <taxon>Uroviricota</taxon>
        <taxon>Caudoviricetes</taxon>
        <taxon>Peduoviridae</taxon>
        <taxon>Maltschvirus</taxon>
        <taxon>Maltschvirus maltsch</taxon>
    </lineage>
</organism>
<gene>
    <name evidence="2" type="ORF">UFOVP787_167</name>
</gene>
<name>A0A6J5NVT2_9CAUD</name>
<dbReference type="SUPFAM" id="SSF56420">
    <property type="entry name" value="Peptide deformylase"/>
    <property type="match status" value="1"/>
</dbReference>
<dbReference type="Gene3D" id="3.90.45.10">
    <property type="entry name" value="Peptide deformylase"/>
    <property type="match status" value="1"/>
</dbReference>
<dbReference type="PRINTS" id="PR01576">
    <property type="entry name" value="PDEFORMYLASE"/>
</dbReference>
<dbReference type="Pfam" id="PF01327">
    <property type="entry name" value="Pep_deformylase"/>
    <property type="match status" value="1"/>
</dbReference>